<dbReference type="Proteomes" id="UP001194468">
    <property type="component" value="Unassembled WGS sequence"/>
</dbReference>
<reference evidence="2" key="1">
    <citation type="submission" date="2019-10" db="EMBL/GenBank/DDBJ databases">
        <authorList>
            <consortium name="DOE Joint Genome Institute"/>
            <person name="Kuo A."/>
            <person name="Miyauchi S."/>
            <person name="Kiss E."/>
            <person name="Drula E."/>
            <person name="Kohler A."/>
            <person name="Sanchez-Garcia M."/>
            <person name="Andreopoulos B."/>
            <person name="Barry K.W."/>
            <person name="Bonito G."/>
            <person name="Buee M."/>
            <person name="Carver A."/>
            <person name="Chen C."/>
            <person name="Cichocki N."/>
            <person name="Clum A."/>
            <person name="Culley D."/>
            <person name="Crous P.W."/>
            <person name="Fauchery L."/>
            <person name="Girlanda M."/>
            <person name="Hayes R."/>
            <person name="Keri Z."/>
            <person name="LaButti K."/>
            <person name="Lipzen A."/>
            <person name="Lombard V."/>
            <person name="Magnuson J."/>
            <person name="Maillard F."/>
            <person name="Morin E."/>
            <person name="Murat C."/>
            <person name="Nolan M."/>
            <person name="Ohm R."/>
            <person name="Pangilinan J."/>
            <person name="Pereira M."/>
            <person name="Perotto S."/>
            <person name="Peter M."/>
            <person name="Riley R."/>
            <person name="Sitrit Y."/>
            <person name="Stielow B."/>
            <person name="Szollosi G."/>
            <person name="Zifcakova L."/>
            <person name="Stursova M."/>
            <person name="Spatafora J.W."/>
            <person name="Tedersoo L."/>
            <person name="Vaario L.-M."/>
            <person name="Yamada A."/>
            <person name="Yan M."/>
            <person name="Wang P."/>
            <person name="Xu J."/>
            <person name="Bruns T."/>
            <person name="Baldrian P."/>
            <person name="Vilgalys R."/>
            <person name="Henrissat B."/>
            <person name="Grigoriev I.V."/>
            <person name="Hibbett D."/>
            <person name="Nagy L.G."/>
            <person name="Martin F.M."/>
        </authorList>
    </citation>
    <scope>NUCLEOTIDE SEQUENCE</scope>
    <source>
        <strain evidence="2">BED1</strain>
    </source>
</reference>
<accession>A0AAD4C4G8</accession>
<dbReference type="PANTHER" id="PTHR45663">
    <property type="entry name" value="GEO12009P1"/>
    <property type="match status" value="1"/>
</dbReference>
<dbReference type="Pfam" id="PF00085">
    <property type="entry name" value="Thioredoxin"/>
    <property type="match status" value="1"/>
</dbReference>
<sequence>MLFHGQQVLALARRHANLVSETKQWNICAFHSSQWCRKQYLDASQKTFNEVALDEHANDKVVLVDFYAEWCRPCKMISPILEKLTGDTHIKTGSGRSLDLVTVDTEKEFELAQKYQIRSLPTVMAFKDGKPMNHFIGALGEGDVRKFIQQL</sequence>
<feature type="domain" description="Thioredoxin" evidence="1">
    <location>
        <begin position="9"/>
        <end position="151"/>
    </location>
</feature>
<gene>
    <name evidence="2" type="ORF">L210DRAFT_3527358</name>
</gene>
<dbReference type="GO" id="GO:0005737">
    <property type="term" value="C:cytoplasm"/>
    <property type="evidence" value="ECO:0007669"/>
    <property type="project" value="TreeGrafter"/>
</dbReference>
<dbReference type="GO" id="GO:0015035">
    <property type="term" value="F:protein-disulfide reductase activity"/>
    <property type="evidence" value="ECO:0007669"/>
    <property type="project" value="TreeGrafter"/>
</dbReference>
<keyword evidence="3" id="KW-1185">Reference proteome</keyword>
<dbReference type="PANTHER" id="PTHR45663:SF11">
    <property type="entry name" value="GEO12009P1"/>
    <property type="match status" value="1"/>
</dbReference>
<name>A0AAD4C4G8_BOLED</name>
<protein>
    <submittedName>
        <fullName evidence="2">Thioredoxin-like protein</fullName>
    </submittedName>
</protein>
<reference evidence="2" key="2">
    <citation type="journal article" date="2020" name="Nat. Commun.">
        <title>Large-scale genome sequencing of mycorrhizal fungi provides insights into the early evolution of symbiotic traits.</title>
        <authorList>
            <person name="Miyauchi S."/>
            <person name="Kiss E."/>
            <person name="Kuo A."/>
            <person name="Drula E."/>
            <person name="Kohler A."/>
            <person name="Sanchez-Garcia M."/>
            <person name="Morin E."/>
            <person name="Andreopoulos B."/>
            <person name="Barry K.W."/>
            <person name="Bonito G."/>
            <person name="Buee M."/>
            <person name="Carver A."/>
            <person name="Chen C."/>
            <person name="Cichocki N."/>
            <person name="Clum A."/>
            <person name="Culley D."/>
            <person name="Crous P.W."/>
            <person name="Fauchery L."/>
            <person name="Girlanda M."/>
            <person name="Hayes R.D."/>
            <person name="Keri Z."/>
            <person name="LaButti K."/>
            <person name="Lipzen A."/>
            <person name="Lombard V."/>
            <person name="Magnuson J."/>
            <person name="Maillard F."/>
            <person name="Murat C."/>
            <person name="Nolan M."/>
            <person name="Ohm R.A."/>
            <person name="Pangilinan J."/>
            <person name="Pereira M.F."/>
            <person name="Perotto S."/>
            <person name="Peter M."/>
            <person name="Pfister S."/>
            <person name="Riley R."/>
            <person name="Sitrit Y."/>
            <person name="Stielow J.B."/>
            <person name="Szollosi G."/>
            <person name="Zifcakova L."/>
            <person name="Stursova M."/>
            <person name="Spatafora J.W."/>
            <person name="Tedersoo L."/>
            <person name="Vaario L.M."/>
            <person name="Yamada A."/>
            <person name="Yan M."/>
            <person name="Wang P."/>
            <person name="Xu J."/>
            <person name="Bruns T."/>
            <person name="Baldrian P."/>
            <person name="Vilgalys R."/>
            <person name="Dunand C."/>
            <person name="Henrissat B."/>
            <person name="Grigoriev I.V."/>
            <person name="Hibbett D."/>
            <person name="Nagy L.G."/>
            <person name="Martin F.M."/>
        </authorList>
    </citation>
    <scope>NUCLEOTIDE SEQUENCE</scope>
    <source>
        <strain evidence="2">BED1</strain>
    </source>
</reference>
<dbReference type="SUPFAM" id="SSF52833">
    <property type="entry name" value="Thioredoxin-like"/>
    <property type="match status" value="1"/>
</dbReference>
<evidence type="ECO:0000313" key="3">
    <source>
        <dbReference type="Proteomes" id="UP001194468"/>
    </source>
</evidence>
<dbReference type="EMBL" id="WHUW01000004">
    <property type="protein sequence ID" value="KAF8447862.1"/>
    <property type="molecule type" value="Genomic_DNA"/>
</dbReference>
<dbReference type="PRINTS" id="PR00421">
    <property type="entry name" value="THIOREDOXIN"/>
</dbReference>
<dbReference type="CDD" id="cd02947">
    <property type="entry name" value="TRX_family"/>
    <property type="match status" value="1"/>
</dbReference>
<comment type="caution">
    <text evidence="2">The sequence shown here is derived from an EMBL/GenBank/DDBJ whole genome shotgun (WGS) entry which is preliminary data.</text>
</comment>
<evidence type="ECO:0000259" key="1">
    <source>
        <dbReference type="PROSITE" id="PS51352"/>
    </source>
</evidence>
<organism evidence="2 3">
    <name type="scientific">Boletus edulis BED1</name>
    <dbReference type="NCBI Taxonomy" id="1328754"/>
    <lineage>
        <taxon>Eukaryota</taxon>
        <taxon>Fungi</taxon>
        <taxon>Dikarya</taxon>
        <taxon>Basidiomycota</taxon>
        <taxon>Agaricomycotina</taxon>
        <taxon>Agaricomycetes</taxon>
        <taxon>Agaricomycetidae</taxon>
        <taxon>Boletales</taxon>
        <taxon>Boletineae</taxon>
        <taxon>Boletaceae</taxon>
        <taxon>Boletoideae</taxon>
        <taxon>Boletus</taxon>
    </lineage>
</organism>
<evidence type="ECO:0000313" key="2">
    <source>
        <dbReference type="EMBL" id="KAF8447862.1"/>
    </source>
</evidence>
<dbReference type="InterPro" id="IPR013766">
    <property type="entry name" value="Thioredoxin_domain"/>
</dbReference>
<proteinExistence type="predicted"/>
<dbReference type="Gene3D" id="3.40.30.10">
    <property type="entry name" value="Glutaredoxin"/>
    <property type="match status" value="1"/>
</dbReference>
<dbReference type="InterPro" id="IPR036249">
    <property type="entry name" value="Thioredoxin-like_sf"/>
</dbReference>
<dbReference type="PROSITE" id="PS51352">
    <property type="entry name" value="THIOREDOXIN_2"/>
    <property type="match status" value="1"/>
</dbReference>
<dbReference type="AlphaFoldDB" id="A0AAD4C4G8"/>